<dbReference type="InterPro" id="IPR014948">
    <property type="entry name" value="BrxA"/>
</dbReference>
<organism evidence="1 2">
    <name type="scientific">Ruminococcus callidus ATCC 27760</name>
    <dbReference type="NCBI Taxonomy" id="411473"/>
    <lineage>
        <taxon>Bacteria</taxon>
        <taxon>Bacillati</taxon>
        <taxon>Bacillota</taxon>
        <taxon>Clostridia</taxon>
        <taxon>Eubacteriales</taxon>
        <taxon>Oscillospiraceae</taxon>
        <taxon>Ruminococcus</taxon>
    </lineage>
</organism>
<dbReference type="AlphaFoldDB" id="U2KZ66"/>
<accession>U2KZ66</accession>
<keyword evidence="2" id="KW-1185">Reference proteome</keyword>
<dbReference type="InterPro" id="IPR023137">
    <property type="entry name" value="BrxA_sf"/>
</dbReference>
<reference evidence="1 2" key="1">
    <citation type="submission" date="2013-07" db="EMBL/GenBank/DDBJ databases">
        <authorList>
            <person name="Weinstock G."/>
            <person name="Sodergren E."/>
            <person name="Wylie T."/>
            <person name="Fulton L."/>
            <person name="Fulton R."/>
            <person name="Fronick C."/>
            <person name="O'Laughlin M."/>
            <person name="Godfrey J."/>
            <person name="Miner T."/>
            <person name="Herter B."/>
            <person name="Appelbaum E."/>
            <person name="Cordes M."/>
            <person name="Lek S."/>
            <person name="Wollam A."/>
            <person name="Pepin K.H."/>
            <person name="Palsikar V.B."/>
            <person name="Mitreva M."/>
            <person name="Wilson R.K."/>
        </authorList>
    </citation>
    <scope>NUCLEOTIDE SEQUENCE [LARGE SCALE GENOMIC DNA]</scope>
    <source>
        <strain evidence="1 2">ATCC 27760</strain>
    </source>
</reference>
<proteinExistence type="predicted"/>
<evidence type="ECO:0000313" key="2">
    <source>
        <dbReference type="Proteomes" id="UP000016662"/>
    </source>
</evidence>
<dbReference type="HOGENOM" id="CLU_087567_1_0_9"/>
<dbReference type="eggNOG" id="ENOG502ZAM1">
    <property type="taxonomic scope" value="Bacteria"/>
</dbReference>
<dbReference type="PATRIC" id="fig|411473.3.peg.44"/>
<dbReference type="Pfam" id="PF08849">
    <property type="entry name" value="BrxA"/>
    <property type="match status" value="1"/>
</dbReference>
<comment type="caution">
    <text evidence="1">The sequence shown here is derived from an EMBL/GenBank/DDBJ whole genome shotgun (WGS) entry which is preliminary data.</text>
</comment>
<dbReference type="RefSeq" id="WP_021683523.1">
    <property type="nucleotide sequence ID" value="NZ_KI260489.1"/>
</dbReference>
<dbReference type="EMBL" id="AWVF01000006">
    <property type="protein sequence ID" value="ERJ97567.1"/>
    <property type="molecule type" value="Genomic_DNA"/>
</dbReference>
<protein>
    <submittedName>
        <fullName evidence="1">Putative inner membrane protein DUF1819</fullName>
    </submittedName>
</protein>
<gene>
    <name evidence="1" type="ORF">RUMCAL_00047</name>
</gene>
<name>U2KZ66_9FIRM</name>
<dbReference type="Gene3D" id="1.10.3540.10">
    <property type="entry name" value="uncharacterized protein from magnetospirillum magneticum domain"/>
    <property type="match status" value="1"/>
</dbReference>
<dbReference type="Proteomes" id="UP000016662">
    <property type="component" value="Unassembled WGS sequence"/>
</dbReference>
<sequence>MKIVAGNHYSGSLTREQFLFYEIRTVSSLILQGESCDEIYHVISTENLFQFPTEKMIKSITNTCFKRIDAMNAPELVYHLANASLDVAKQINLYAIMCENRIVYDFMTEVIGEKYRSQELDFSAKDVNVFFMELSEKVSTVNGWSESTRKKLKQVLVRFLAECGYLETVRSQNLLPVYLYPELDEAIRKKGDADALAAFNCFI</sequence>
<evidence type="ECO:0000313" key="1">
    <source>
        <dbReference type="EMBL" id="ERJ97567.1"/>
    </source>
</evidence>
<dbReference type="STRING" id="411473.RUMCAL_00047"/>